<reference evidence="5" key="3">
    <citation type="submission" date="2025-09" db="UniProtKB">
        <authorList>
            <consortium name="Ensembl"/>
        </authorList>
    </citation>
    <scope>IDENTIFICATION</scope>
</reference>
<evidence type="ECO:0000313" key="6">
    <source>
        <dbReference type="Proteomes" id="UP000472267"/>
    </source>
</evidence>
<dbReference type="Gene3D" id="2.60.40.10">
    <property type="entry name" value="Immunoglobulins"/>
    <property type="match status" value="2"/>
</dbReference>
<dbReference type="AlphaFoldDB" id="A0A672G3Q3"/>
<organism evidence="5 6">
    <name type="scientific">Salarias fasciatus</name>
    <name type="common">Jewelled blenny</name>
    <name type="synonym">Blennius fasciatus</name>
    <dbReference type="NCBI Taxonomy" id="181472"/>
    <lineage>
        <taxon>Eukaryota</taxon>
        <taxon>Metazoa</taxon>
        <taxon>Chordata</taxon>
        <taxon>Craniata</taxon>
        <taxon>Vertebrata</taxon>
        <taxon>Euteleostomi</taxon>
        <taxon>Actinopterygii</taxon>
        <taxon>Neopterygii</taxon>
        <taxon>Teleostei</taxon>
        <taxon>Neoteleostei</taxon>
        <taxon>Acanthomorphata</taxon>
        <taxon>Ovalentaria</taxon>
        <taxon>Blenniimorphae</taxon>
        <taxon>Blenniiformes</taxon>
        <taxon>Blennioidei</taxon>
        <taxon>Blenniidae</taxon>
        <taxon>Salariinae</taxon>
        <taxon>Salarias</taxon>
    </lineage>
</organism>
<evidence type="ECO:0000256" key="2">
    <source>
        <dbReference type="ARBA" id="ARBA00023136"/>
    </source>
</evidence>
<keyword evidence="3" id="KW-1015">Disulfide bond</keyword>
<dbReference type="PANTHER" id="PTHR46484">
    <property type="entry name" value="SI:CH211-171H4.5-RELATED"/>
    <property type="match status" value="1"/>
</dbReference>
<comment type="subcellular location">
    <subcellularLocation>
        <location evidence="1">Membrane</location>
        <topology evidence="1">Single-pass membrane protein</topology>
    </subcellularLocation>
</comment>
<keyword evidence="6" id="KW-1185">Reference proteome</keyword>
<dbReference type="OMA" id="EALYCTA"/>
<evidence type="ECO:0000259" key="4">
    <source>
        <dbReference type="PROSITE" id="PS50835"/>
    </source>
</evidence>
<dbReference type="Pfam" id="PF08205">
    <property type="entry name" value="C2-set_2"/>
    <property type="match status" value="1"/>
</dbReference>
<keyword evidence="2" id="KW-0472">Membrane</keyword>
<dbReference type="InterPro" id="IPR013783">
    <property type="entry name" value="Ig-like_fold"/>
</dbReference>
<dbReference type="InParanoid" id="A0A672G3Q3"/>
<proteinExistence type="predicted"/>
<evidence type="ECO:0000313" key="5">
    <source>
        <dbReference type="Ensembl" id="ENSSFAP00005011630.1"/>
    </source>
</evidence>
<dbReference type="PROSITE" id="PS50835">
    <property type="entry name" value="IG_LIKE"/>
    <property type="match status" value="1"/>
</dbReference>
<dbReference type="InterPro" id="IPR007110">
    <property type="entry name" value="Ig-like_dom"/>
</dbReference>
<dbReference type="Proteomes" id="UP000472267">
    <property type="component" value="Chromosome 11"/>
</dbReference>
<name>A0A672G3Q3_SALFA</name>
<evidence type="ECO:0000256" key="3">
    <source>
        <dbReference type="ARBA" id="ARBA00023157"/>
    </source>
</evidence>
<feature type="domain" description="Ig-like" evidence="4">
    <location>
        <begin position="150"/>
        <end position="242"/>
    </location>
</feature>
<dbReference type="InterPro" id="IPR013162">
    <property type="entry name" value="CD80_C2-set"/>
</dbReference>
<protein>
    <recommendedName>
        <fullName evidence="4">Ig-like domain-containing protein</fullName>
    </recommendedName>
</protein>
<dbReference type="PANTHER" id="PTHR46484:SF7">
    <property type="entry name" value="MYELIN-ASSOCIATED GLYCOPROTEIN-LIKE-RELATED"/>
    <property type="match status" value="1"/>
</dbReference>
<reference evidence="5" key="2">
    <citation type="submission" date="2025-08" db="UniProtKB">
        <authorList>
            <consortium name="Ensembl"/>
        </authorList>
    </citation>
    <scope>IDENTIFICATION</scope>
</reference>
<evidence type="ECO:0000256" key="1">
    <source>
        <dbReference type="ARBA" id="ARBA00004167"/>
    </source>
</evidence>
<reference evidence="5" key="1">
    <citation type="submission" date="2019-06" db="EMBL/GenBank/DDBJ databases">
        <authorList>
            <consortium name="Wellcome Sanger Institute Data Sharing"/>
        </authorList>
    </citation>
    <scope>NUCLEOTIDE SEQUENCE [LARGE SCALE GENOMIC DNA]</scope>
</reference>
<accession>A0A672G3Q3</accession>
<dbReference type="InterPro" id="IPR003599">
    <property type="entry name" value="Ig_sub"/>
</dbReference>
<dbReference type="Ensembl" id="ENSSFAT00005012121.1">
    <property type="protein sequence ID" value="ENSSFAP00005011630.1"/>
    <property type="gene ID" value="ENSSFAG00005006488.1"/>
</dbReference>
<dbReference type="InterPro" id="IPR036179">
    <property type="entry name" value="Ig-like_dom_sf"/>
</dbReference>
<dbReference type="SUPFAM" id="SSF48726">
    <property type="entry name" value="Immunoglobulin"/>
    <property type="match status" value="2"/>
</dbReference>
<sequence>MKAGCGVKPLWFRSHASVFLNVHLTSAVIQSRSSWKVQMPSTVQGLLGSCVVIPCTFDYPDPGRKVTKFTGIWFDNISHVVYHPVESKVVEQYRNRTTLVGDMRQRDCSVMMDRLRPNDRGPFHFRVEIGGFNQYSFKADKVSISMISAPNPIRFSVAEEVKQGQAVNASCSVNHSCPASPPDFTWSRGGETRLQSRQLGDGQWEATSTLTFHPSRTDHRKPLQCSVRYKGGQYQQTFRTLTVECKKSVNSVIVCPCSVTVMRLTVTGRSAAVETLSFLSVKQHKCVFCHEEQ</sequence>
<dbReference type="SMART" id="SM00409">
    <property type="entry name" value="IG"/>
    <property type="match status" value="2"/>
</dbReference>
<dbReference type="GO" id="GO:0016020">
    <property type="term" value="C:membrane"/>
    <property type="evidence" value="ECO:0007669"/>
    <property type="project" value="UniProtKB-SubCell"/>
</dbReference>